<name>A0ABT8W770_9FLAO</name>
<dbReference type="Pfam" id="PF19265">
    <property type="entry name" value="DUF5908"/>
    <property type="match status" value="1"/>
</dbReference>
<evidence type="ECO:0000313" key="2">
    <source>
        <dbReference type="Proteomes" id="UP001176883"/>
    </source>
</evidence>
<accession>A0ABT8W770</accession>
<comment type="caution">
    <text evidence="1">The sequence shown here is derived from an EMBL/GenBank/DDBJ whole genome shotgun (WGS) entry which is preliminary data.</text>
</comment>
<dbReference type="EMBL" id="JAUOEK010000056">
    <property type="protein sequence ID" value="MDO5968961.1"/>
    <property type="molecule type" value="Genomic_DNA"/>
</dbReference>
<evidence type="ECO:0000313" key="1">
    <source>
        <dbReference type="EMBL" id="MDO5968961.1"/>
    </source>
</evidence>
<protein>
    <submittedName>
        <fullName evidence="1">DUF5908 family protein</fullName>
    </submittedName>
</protein>
<dbReference type="RefSeq" id="WP_303276646.1">
    <property type="nucleotide sequence ID" value="NZ_JAUOEK010000056.1"/>
</dbReference>
<gene>
    <name evidence="1" type="ORF">Q4Q35_04000</name>
</gene>
<sequence>MPIEIRELVIKVKVEESINKQSEAIDMNMIKRTIESTCKKEVKKQLNKLKER</sequence>
<dbReference type="Proteomes" id="UP001176883">
    <property type="component" value="Unassembled WGS sequence"/>
</dbReference>
<keyword evidence="2" id="KW-1185">Reference proteome</keyword>
<reference evidence="1" key="1">
    <citation type="submission" date="2023-07" db="EMBL/GenBank/DDBJ databases">
        <title>Two novel species in the genus Flavivirga.</title>
        <authorList>
            <person name="Kwon K."/>
        </authorList>
    </citation>
    <scope>NUCLEOTIDE SEQUENCE</scope>
    <source>
        <strain evidence="1">KCTC 52353</strain>
    </source>
</reference>
<proteinExistence type="predicted"/>
<dbReference type="InterPro" id="IPR045459">
    <property type="entry name" value="DUF5908"/>
</dbReference>
<organism evidence="1 2">
    <name type="scientific">Flavivirga aquimarina</name>
    <dbReference type="NCBI Taxonomy" id="2027862"/>
    <lineage>
        <taxon>Bacteria</taxon>
        <taxon>Pseudomonadati</taxon>
        <taxon>Bacteroidota</taxon>
        <taxon>Flavobacteriia</taxon>
        <taxon>Flavobacteriales</taxon>
        <taxon>Flavobacteriaceae</taxon>
        <taxon>Flavivirga</taxon>
    </lineage>
</organism>